<dbReference type="PANTHER" id="PTHR48081:SF6">
    <property type="entry name" value="PEPTIDASE S9 PROLYL OLIGOPEPTIDASE CATALYTIC DOMAIN-CONTAINING PROTEIN"/>
    <property type="match status" value="1"/>
</dbReference>
<accession>A0A7Y9PI02</accession>
<keyword evidence="1" id="KW-0378">Hydrolase</keyword>
<keyword evidence="5" id="KW-1185">Reference proteome</keyword>
<dbReference type="RefSeq" id="WP_179491253.1">
    <property type="nucleotide sequence ID" value="NZ_JACCCW010000002.1"/>
</dbReference>
<gene>
    <name evidence="4" type="ORF">HDF17_002434</name>
</gene>
<dbReference type="PANTHER" id="PTHR48081">
    <property type="entry name" value="AB HYDROLASE SUPERFAMILY PROTEIN C4A8.06C"/>
    <property type="match status" value="1"/>
</dbReference>
<dbReference type="SUPFAM" id="SSF53474">
    <property type="entry name" value="alpha/beta-Hydrolases"/>
    <property type="match status" value="1"/>
</dbReference>
<dbReference type="EMBL" id="JACCCW010000002">
    <property type="protein sequence ID" value="NYF80114.1"/>
    <property type="molecule type" value="Genomic_DNA"/>
</dbReference>
<dbReference type="InterPro" id="IPR029058">
    <property type="entry name" value="AB_hydrolase_fold"/>
</dbReference>
<evidence type="ECO:0000313" key="4">
    <source>
        <dbReference type="EMBL" id="NYF80114.1"/>
    </source>
</evidence>
<protein>
    <submittedName>
        <fullName evidence="4">Acetyl esterase/lipase</fullName>
    </submittedName>
</protein>
<reference evidence="4 5" key="1">
    <citation type="submission" date="2020-07" db="EMBL/GenBank/DDBJ databases">
        <title>Genomic Encyclopedia of Type Strains, Phase IV (KMG-V): Genome sequencing to study the core and pangenomes of soil and plant-associated prokaryotes.</title>
        <authorList>
            <person name="Whitman W."/>
        </authorList>
    </citation>
    <scope>NUCLEOTIDE SEQUENCE [LARGE SCALE GENOMIC DNA]</scope>
    <source>
        <strain evidence="4 5">X4EP2</strain>
    </source>
</reference>
<evidence type="ECO:0000256" key="1">
    <source>
        <dbReference type="ARBA" id="ARBA00022801"/>
    </source>
</evidence>
<dbReference type="AlphaFoldDB" id="A0A7Y9PI02"/>
<name>A0A7Y9PI02_9BACT</name>
<feature type="signal peptide" evidence="2">
    <location>
        <begin position="1"/>
        <end position="26"/>
    </location>
</feature>
<evidence type="ECO:0000313" key="5">
    <source>
        <dbReference type="Proteomes" id="UP000589520"/>
    </source>
</evidence>
<keyword evidence="2" id="KW-0732">Signal</keyword>
<dbReference type="Proteomes" id="UP000589520">
    <property type="component" value="Unassembled WGS sequence"/>
</dbReference>
<evidence type="ECO:0000256" key="2">
    <source>
        <dbReference type="SAM" id="SignalP"/>
    </source>
</evidence>
<dbReference type="Pfam" id="PF20434">
    <property type="entry name" value="BD-FAE"/>
    <property type="match status" value="1"/>
</dbReference>
<organism evidence="4 5">
    <name type="scientific">Granulicella arctica</name>
    <dbReference type="NCBI Taxonomy" id="940613"/>
    <lineage>
        <taxon>Bacteria</taxon>
        <taxon>Pseudomonadati</taxon>
        <taxon>Acidobacteriota</taxon>
        <taxon>Terriglobia</taxon>
        <taxon>Terriglobales</taxon>
        <taxon>Acidobacteriaceae</taxon>
        <taxon>Granulicella</taxon>
    </lineage>
</organism>
<sequence length="332" mass="36824">MTRSYRYILHTALLSVLALASAWMQAQSSTATTDRCYDSGDRRDLRLWDSDAPGSVGTNPCTDIPFLRVYRPHGAAAPTDNAIIVIPGGGYNELIDKKEQSPVGQYFADKLGITTFVLYYRLVQTNGTYRYPVPMWDGQRAIRYVRYNAAQFGISPQHIGVFGFSAGGHLASTIAVHFAANFGLDLKDAIDQTDPRPDFLGLGYPVISMDPAQYASHSSHNHLLYGYTGTELTQLEQYLSEQKQVNSTTPPTFLFESFDDKVVNSQNSSLFYEALVTAGVPSEAHIFQHGLHGDGLAVDEPAESAWPEMFHNWLNERGLIAPPWRLVPANQQ</sequence>
<feature type="chain" id="PRO_5031241654" evidence="2">
    <location>
        <begin position="27"/>
        <end position="332"/>
    </location>
</feature>
<comment type="caution">
    <text evidence="4">The sequence shown here is derived from an EMBL/GenBank/DDBJ whole genome shotgun (WGS) entry which is preliminary data.</text>
</comment>
<dbReference type="InterPro" id="IPR049492">
    <property type="entry name" value="BD-FAE-like_dom"/>
</dbReference>
<evidence type="ECO:0000259" key="3">
    <source>
        <dbReference type="Pfam" id="PF20434"/>
    </source>
</evidence>
<dbReference type="GO" id="GO:0016787">
    <property type="term" value="F:hydrolase activity"/>
    <property type="evidence" value="ECO:0007669"/>
    <property type="project" value="UniProtKB-KW"/>
</dbReference>
<dbReference type="InterPro" id="IPR050300">
    <property type="entry name" value="GDXG_lipolytic_enzyme"/>
</dbReference>
<proteinExistence type="predicted"/>
<dbReference type="Gene3D" id="3.40.50.1820">
    <property type="entry name" value="alpha/beta hydrolase"/>
    <property type="match status" value="1"/>
</dbReference>
<feature type="domain" description="BD-FAE-like" evidence="3">
    <location>
        <begin position="68"/>
        <end position="275"/>
    </location>
</feature>